<reference evidence="1 2" key="1">
    <citation type="submission" date="2019-12" db="EMBL/GenBank/DDBJ databases">
        <title>Complete genome sequence of Algicella marina strain 9Alg 56(T) isolated from the red alga Tichocarpus crinitus.</title>
        <authorList>
            <person name="Kim S.-G."/>
            <person name="Nedashkovskaya O.I."/>
        </authorList>
    </citation>
    <scope>NUCLEOTIDE SEQUENCE [LARGE SCALE GENOMIC DNA]</scope>
    <source>
        <strain evidence="1 2">9Alg 56</strain>
    </source>
</reference>
<organism evidence="1 2">
    <name type="scientific">Algicella marina</name>
    <dbReference type="NCBI Taxonomy" id="2683284"/>
    <lineage>
        <taxon>Bacteria</taxon>
        <taxon>Pseudomonadati</taxon>
        <taxon>Pseudomonadota</taxon>
        <taxon>Alphaproteobacteria</taxon>
        <taxon>Rhodobacterales</taxon>
        <taxon>Paracoccaceae</taxon>
        <taxon>Algicella</taxon>
    </lineage>
</organism>
<dbReference type="InterPro" id="IPR025187">
    <property type="entry name" value="DUF4112"/>
</dbReference>
<evidence type="ECO:0000313" key="2">
    <source>
        <dbReference type="Proteomes" id="UP000464495"/>
    </source>
</evidence>
<name>A0A6P1T008_9RHOB</name>
<proteinExistence type="predicted"/>
<protein>
    <submittedName>
        <fullName evidence="1">DUF4112 domain-containing protein</fullName>
    </submittedName>
</protein>
<evidence type="ECO:0000313" key="1">
    <source>
        <dbReference type="EMBL" id="QHQ36068.1"/>
    </source>
</evidence>
<dbReference type="KEGG" id="amaq:GO499_13235"/>
<dbReference type="PANTHER" id="PTHR35519">
    <property type="entry name" value="MEMBRANE PROTEINS"/>
    <property type="match status" value="1"/>
</dbReference>
<dbReference type="Proteomes" id="UP000464495">
    <property type="component" value="Chromosome"/>
</dbReference>
<gene>
    <name evidence="1" type="ORF">GO499_13235</name>
</gene>
<sequence>MREQTDIPLHQPTAPSDERARHIARLDKLSRLLDTQFRVPGTRLRFGLDSIIGLIPGVGDTLTLLPAGYLVLEARHMGVPRTTIARMMGNIAVDYFVGIIPLVGDIFDFGFKANRRNIALLQRHFEQAP</sequence>
<dbReference type="AlphaFoldDB" id="A0A6P1T008"/>
<dbReference type="PANTHER" id="PTHR35519:SF2">
    <property type="entry name" value="PH DOMAIN PROTEIN"/>
    <property type="match status" value="1"/>
</dbReference>
<dbReference type="Pfam" id="PF13430">
    <property type="entry name" value="DUF4112"/>
    <property type="match status" value="1"/>
</dbReference>
<dbReference type="EMBL" id="CP046620">
    <property type="protein sequence ID" value="QHQ36068.1"/>
    <property type="molecule type" value="Genomic_DNA"/>
</dbReference>
<keyword evidence="2" id="KW-1185">Reference proteome</keyword>
<accession>A0A6P1T008</accession>